<dbReference type="EMBL" id="UYRU01075248">
    <property type="protein sequence ID" value="VDN25629.1"/>
    <property type="molecule type" value="Genomic_DNA"/>
</dbReference>
<gene>
    <name evidence="3" type="ORF">DILT_LOCUS14658</name>
</gene>
<evidence type="ECO:0000256" key="2">
    <source>
        <dbReference type="SAM" id="Phobius"/>
    </source>
</evidence>
<keyword evidence="2" id="KW-1133">Transmembrane helix</keyword>
<sequence>MAARILSDFRAGFRSLLKRILAAEAFHSTGIRPFSVMLSKSPLTEISKKRAKFTSSHERTFFSKSIPPEAVGPVLFGTGFLGVVLGIAWWMRRKESQYADPNYHPVYEKRPASSSSATASGTQATATNTPTPSASTLPSHVQHVIIGAGAAAISAARTIRASDPLAKVLMIAGDASTGEAPIEETDGQTPPPYIRPLLSKGLWWRKPERRKQMLAAEGDIRKHSWLFYEPLSFFVEPSQ</sequence>
<evidence type="ECO:0000313" key="4">
    <source>
        <dbReference type="Proteomes" id="UP000281553"/>
    </source>
</evidence>
<feature type="region of interest" description="Disordered" evidence="1">
    <location>
        <begin position="109"/>
        <end position="137"/>
    </location>
</feature>
<accession>A0A3P7Q4K7</accession>
<feature type="transmembrane region" description="Helical" evidence="2">
    <location>
        <begin position="70"/>
        <end position="91"/>
    </location>
</feature>
<organism evidence="3 4">
    <name type="scientific">Dibothriocephalus latus</name>
    <name type="common">Fish tapeworm</name>
    <name type="synonym">Diphyllobothrium latum</name>
    <dbReference type="NCBI Taxonomy" id="60516"/>
    <lineage>
        <taxon>Eukaryota</taxon>
        <taxon>Metazoa</taxon>
        <taxon>Spiralia</taxon>
        <taxon>Lophotrochozoa</taxon>
        <taxon>Platyhelminthes</taxon>
        <taxon>Cestoda</taxon>
        <taxon>Eucestoda</taxon>
        <taxon>Diphyllobothriidea</taxon>
        <taxon>Diphyllobothriidae</taxon>
        <taxon>Dibothriocephalus</taxon>
    </lineage>
</organism>
<dbReference type="Proteomes" id="UP000281553">
    <property type="component" value="Unassembled WGS sequence"/>
</dbReference>
<keyword evidence="2" id="KW-0812">Transmembrane</keyword>
<dbReference type="AlphaFoldDB" id="A0A3P7Q4K7"/>
<dbReference type="OrthoDB" id="6029at2759"/>
<dbReference type="SUPFAM" id="SSF51905">
    <property type="entry name" value="FAD/NAD(P)-binding domain"/>
    <property type="match status" value="1"/>
</dbReference>
<evidence type="ECO:0000256" key="1">
    <source>
        <dbReference type="SAM" id="MobiDB-lite"/>
    </source>
</evidence>
<dbReference type="InterPro" id="IPR036188">
    <property type="entry name" value="FAD/NAD-bd_sf"/>
</dbReference>
<keyword evidence="2" id="KW-0472">Membrane</keyword>
<reference evidence="3 4" key="1">
    <citation type="submission" date="2018-11" db="EMBL/GenBank/DDBJ databases">
        <authorList>
            <consortium name="Pathogen Informatics"/>
        </authorList>
    </citation>
    <scope>NUCLEOTIDE SEQUENCE [LARGE SCALE GENOMIC DNA]</scope>
</reference>
<dbReference type="Gene3D" id="3.50.50.60">
    <property type="entry name" value="FAD/NAD(P)-binding domain"/>
    <property type="match status" value="2"/>
</dbReference>
<name>A0A3P7Q4K7_DIBLA</name>
<feature type="compositionally biased region" description="Low complexity" evidence="1">
    <location>
        <begin position="112"/>
        <end position="137"/>
    </location>
</feature>
<evidence type="ECO:0000313" key="3">
    <source>
        <dbReference type="EMBL" id="VDN25629.1"/>
    </source>
</evidence>
<keyword evidence="4" id="KW-1185">Reference proteome</keyword>
<proteinExistence type="predicted"/>
<protein>
    <recommendedName>
        <fullName evidence="5">FAD/NAD(P)-binding domain-containing protein</fullName>
    </recommendedName>
</protein>
<evidence type="ECO:0008006" key="5">
    <source>
        <dbReference type="Google" id="ProtNLM"/>
    </source>
</evidence>